<comment type="caution">
    <text evidence="2">The sequence shown here is derived from an EMBL/GenBank/DDBJ whole genome shotgun (WGS) entry which is preliminary data.</text>
</comment>
<feature type="compositionally biased region" description="Polar residues" evidence="1">
    <location>
        <begin position="1"/>
        <end position="11"/>
    </location>
</feature>
<protein>
    <submittedName>
        <fullName evidence="2">Uncharacterized protein</fullName>
    </submittedName>
</protein>
<name>A0A9W6PJ46_9ACTN</name>
<dbReference type="Proteomes" id="UP001165143">
    <property type="component" value="Unassembled WGS sequence"/>
</dbReference>
<organism evidence="2 3">
    <name type="scientific">Kitasatospora phosalacinea</name>
    <dbReference type="NCBI Taxonomy" id="2065"/>
    <lineage>
        <taxon>Bacteria</taxon>
        <taxon>Bacillati</taxon>
        <taxon>Actinomycetota</taxon>
        <taxon>Actinomycetes</taxon>
        <taxon>Kitasatosporales</taxon>
        <taxon>Streptomycetaceae</taxon>
        <taxon>Kitasatospora</taxon>
    </lineage>
</organism>
<feature type="compositionally biased region" description="Low complexity" evidence="1">
    <location>
        <begin position="30"/>
        <end position="48"/>
    </location>
</feature>
<dbReference type="AlphaFoldDB" id="A0A9W6PJ46"/>
<reference evidence="2" key="1">
    <citation type="submission" date="2023-02" db="EMBL/GenBank/DDBJ databases">
        <title>Kitasatospora phosalacinea NBRC 14362.</title>
        <authorList>
            <person name="Ichikawa N."/>
            <person name="Sato H."/>
            <person name="Tonouchi N."/>
        </authorList>
    </citation>
    <scope>NUCLEOTIDE SEQUENCE</scope>
    <source>
        <strain evidence="2">NBRC 14362</strain>
    </source>
</reference>
<accession>A0A9W6PJ46</accession>
<gene>
    <name evidence="2" type="ORF">Kpho01_51850</name>
</gene>
<dbReference type="EMBL" id="BSRX01000034">
    <property type="protein sequence ID" value="GLW57174.1"/>
    <property type="molecule type" value="Genomic_DNA"/>
</dbReference>
<feature type="region of interest" description="Disordered" evidence="1">
    <location>
        <begin position="1"/>
        <end position="96"/>
    </location>
</feature>
<feature type="compositionally biased region" description="Polar residues" evidence="1">
    <location>
        <begin position="57"/>
        <end position="70"/>
    </location>
</feature>
<sequence>MRTPRSASQGSSRRRKPSTPGFCPPTAFSTPAGTGTTRGPAAPAPARGSTVRVVSVPNWSNGVNRANSRPNPAHPAAVDNGFGTVPPPNGAVRSTS</sequence>
<proteinExistence type="predicted"/>
<evidence type="ECO:0000256" key="1">
    <source>
        <dbReference type="SAM" id="MobiDB-lite"/>
    </source>
</evidence>
<evidence type="ECO:0000313" key="2">
    <source>
        <dbReference type="EMBL" id="GLW57174.1"/>
    </source>
</evidence>
<evidence type="ECO:0000313" key="3">
    <source>
        <dbReference type="Proteomes" id="UP001165143"/>
    </source>
</evidence>